<dbReference type="RefSeq" id="WP_041067813.1">
    <property type="nucleotide sequence ID" value="NZ_JXAL01000034.1"/>
</dbReference>
<keyword evidence="1" id="KW-1133">Transmembrane helix</keyword>
<name>A0ABR5A0I9_9BACL</name>
<evidence type="ECO:0000256" key="1">
    <source>
        <dbReference type="SAM" id="Phobius"/>
    </source>
</evidence>
<accession>A0ABR5A0I9</accession>
<evidence type="ECO:0000313" key="2">
    <source>
        <dbReference type="EMBL" id="KIL34178.1"/>
    </source>
</evidence>
<reference evidence="2 3" key="1">
    <citation type="submission" date="2014-12" db="EMBL/GenBank/DDBJ databases">
        <title>Draft genome sequence of Cohnella kolymensis strain B-2846.</title>
        <authorList>
            <person name="Karlyshev A.V."/>
            <person name="Kudryashova E.B."/>
        </authorList>
    </citation>
    <scope>NUCLEOTIDE SEQUENCE [LARGE SCALE GENOMIC DNA]</scope>
    <source>
        <strain evidence="2 3">VKM B-2846</strain>
    </source>
</reference>
<feature type="transmembrane region" description="Helical" evidence="1">
    <location>
        <begin position="37"/>
        <end position="62"/>
    </location>
</feature>
<gene>
    <name evidence="2" type="ORF">SD71_21160</name>
</gene>
<organism evidence="2 3">
    <name type="scientific">Cohnella kolymensis</name>
    <dbReference type="NCBI Taxonomy" id="1590652"/>
    <lineage>
        <taxon>Bacteria</taxon>
        <taxon>Bacillati</taxon>
        <taxon>Bacillota</taxon>
        <taxon>Bacilli</taxon>
        <taxon>Bacillales</taxon>
        <taxon>Paenibacillaceae</taxon>
        <taxon>Cohnella</taxon>
    </lineage>
</organism>
<protein>
    <submittedName>
        <fullName evidence="2">Uncharacterized protein</fullName>
    </submittedName>
</protein>
<keyword evidence="3" id="KW-1185">Reference proteome</keyword>
<feature type="transmembrane region" description="Helical" evidence="1">
    <location>
        <begin position="12"/>
        <end position="31"/>
    </location>
</feature>
<keyword evidence="1" id="KW-0812">Transmembrane</keyword>
<dbReference type="EMBL" id="JXAL01000034">
    <property type="protein sequence ID" value="KIL34178.1"/>
    <property type="molecule type" value="Genomic_DNA"/>
</dbReference>
<feature type="transmembrane region" description="Helical" evidence="1">
    <location>
        <begin position="90"/>
        <end position="116"/>
    </location>
</feature>
<sequence length="169" mass="19089">MLIRILSLYTMIKGLEHLINIVQILYPYYFMNVASSFSLWGIVFLAFITGALFLVLGLFVWIKTAWIANLVVGNEQFTQEKVAAIKESQLYTLGLTLVGTFVFIESLPVLISLFGQLIQLSTTDFADSFEDQRDKVWLQIGVTIFKLALSLALVLRARGVAHVIRKIRS</sequence>
<feature type="transmembrane region" description="Helical" evidence="1">
    <location>
        <begin position="136"/>
        <end position="155"/>
    </location>
</feature>
<keyword evidence="1" id="KW-0472">Membrane</keyword>
<evidence type="ECO:0000313" key="3">
    <source>
        <dbReference type="Proteomes" id="UP000054526"/>
    </source>
</evidence>
<proteinExistence type="predicted"/>
<comment type="caution">
    <text evidence="2">The sequence shown here is derived from an EMBL/GenBank/DDBJ whole genome shotgun (WGS) entry which is preliminary data.</text>
</comment>
<dbReference type="Proteomes" id="UP000054526">
    <property type="component" value="Unassembled WGS sequence"/>
</dbReference>